<evidence type="ECO:0000256" key="1">
    <source>
        <dbReference type="SAM" id="SignalP"/>
    </source>
</evidence>
<feature type="chain" id="PRO_5032904475" evidence="1">
    <location>
        <begin position="29"/>
        <end position="216"/>
    </location>
</feature>
<keyword evidence="4" id="KW-1185">Reference proteome</keyword>
<gene>
    <name evidence="3" type="ORF">GB996_00255</name>
</gene>
<dbReference type="SUPFAM" id="SSF82153">
    <property type="entry name" value="FAS1 domain"/>
    <property type="match status" value="1"/>
</dbReference>
<dbReference type="PROSITE" id="PS50213">
    <property type="entry name" value="FAS1"/>
    <property type="match status" value="1"/>
</dbReference>
<dbReference type="OrthoDB" id="9800666at2"/>
<accession>A0A844LWW8</accession>
<protein>
    <submittedName>
        <fullName evidence="3">Fasciclin domain-containing protein</fullName>
    </submittedName>
</protein>
<comment type="caution">
    <text evidence="3">The sequence shown here is derived from an EMBL/GenBank/DDBJ whole genome shotgun (WGS) entry which is preliminary data.</text>
</comment>
<evidence type="ECO:0000313" key="3">
    <source>
        <dbReference type="EMBL" id="MUG31224.1"/>
    </source>
</evidence>
<evidence type="ECO:0000313" key="4">
    <source>
        <dbReference type="Proteomes" id="UP000442109"/>
    </source>
</evidence>
<proteinExistence type="predicted"/>
<keyword evidence="1" id="KW-0732">Signal</keyword>
<dbReference type="PANTHER" id="PTHR10900:SF77">
    <property type="entry name" value="FI19380P1"/>
    <property type="match status" value="1"/>
</dbReference>
<dbReference type="EMBL" id="WFKQ01000001">
    <property type="protein sequence ID" value="MUG31224.1"/>
    <property type="molecule type" value="Genomic_DNA"/>
</dbReference>
<dbReference type="Gene3D" id="2.30.180.10">
    <property type="entry name" value="FAS1 domain"/>
    <property type="match status" value="1"/>
</dbReference>
<dbReference type="RefSeq" id="WP_155586529.1">
    <property type="nucleotide sequence ID" value="NZ_WFKQ01000001.1"/>
</dbReference>
<dbReference type="SMART" id="SM00554">
    <property type="entry name" value="FAS1"/>
    <property type="match status" value="1"/>
</dbReference>
<dbReference type="InterPro" id="IPR050904">
    <property type="entry name" value="Adhesion/Biosynth-related"/>
</dbReference>
<name>A0A844LWW8_9GAMM</name>
<dbReference type="Pfam" id="PF02469">
    <property type="entry name" value="Fasciclin"/>
    <property type="match status" value="1"/>
</dbReference>
<dbReference type="InterPro" id="IPR036378">
    <property type="entry name" value="FAS1_dom_sf"/>
</dbReference>
<reference evidence="3 4" key="1">
    <citation type="journal article" date="2019" name="PLoS ONE">
        <title>Pup mortality in New Zealand sea lions (Phocarctos hookeri) at Enderby Island, Auckland Islands, 2013-18.</title>
        <authorList>
            <person name="Michael S.A."/>
            <person name="Hayman D.T.S."/>
            <person name="Gray R."/>
            <person name="Zhang J."/>
            <person name="Rogers L."/>
            <person name="Roe W.D."/>
        </authorList>
    </citation>
    <scope>NUCLEOTIDE SEQUENCE [LARGE SCALE GENOMIC DNA]</scope>
    <source>
        <strain evidence="3 4">SM868</strain>
    </source>
</reference>
<dbReference type="InterPro" id="IPR000782">
    <property type="entry name" value="FAS1_domain"/>
</dbReference>
<feature type="domain" description="FAS1" evidence="2">
    <location>
        <begin position="75"/>
        <end position="212"/>
    </location>
</feature>
<dbReference type="PANTHER" id="PTHR10900">
    <property type="entry name" value="PERIOSTIN-RELATED"/>
    <property type="match status" value="1"/>
</dbReference>
<sequence>MATMPTIALGRLSAIGLTLMSISISAPASVVKGDVYSSLEPTTKPATPLYSVPTTALFSQPNRPNNVQPFSYDASENALEMARRNPNLSILVEAIEAAGLSGALRFAGKNYTIFAPDNTAFEAWFNQTTMTKQKLMQNKPLLRILLAYHVVKTPKPLTLAQMHASRLTTFNNHQLIITDQKMIKDGIGRTAAIKIADIATRNGTVHVIDKVLFPEG</sequence>
<dbReference type="GO" id="GO:0005615">
    <property type="term" value="C:extracellular space"/>
    <property type="evidence" value="ECO:0007669"/>
    <property type="project" value="TreeGrafter"/>
</dbReference>
<evidence type="ECO:0000259" key="2">
    <source>
        <dbReference type="PROSITE" id="PS50213"/>
    </source>
</evidence>
<dbReference type="AlphaFoldDB" id="A0A844LWW8"/>
<organism evidence="3 4">
    <name type="scientific">Psychrobacter sanguinis</name>
    <dbReference type="NCBI Taxonomy" id="861445"/>
    <lineage>
        <taxon>Bacteria</taxon>
        <taxon>Pseudomonadati</taxon>
        <taxon>Pseudomonadota</taxon>
        <taxon>Gammaproteobacteria</taxon>
        <taxon>Moraxellales</taxon>
        <taxon>Moraxellaceae</taxon>
        <taxon>Psychrobacter</taxon>
    </lineage>
</organism>
<feature type="signal peptide" evidence="1">
    <location>
        <begin position="1"/>
        <end position="28"/>
    </location>
</feature>
<dbReference type="Proteomes" id="UP000442109">
    <property type="component" value="Unassembled WGS sequence"/>
</dbReference>